<organism evidence="7 8">
    <name type="scientific">Quercus lobata</name>
    <name type="common">Valley oak</name>
    <dbReference type="NCBI Taxonomy" id="97700"/>
    <lineage>
        <taxon>Eukaryota</taxon>
        <taxon>Viridiplantae</taxon>
        <taxon>Streptophyta</taxon>
        <taxon>Embryophyta</taxon>
        <taxon>Tracheophyta</taxon>
        <taxon>Spermatophyta</taxon>
        <taxon>Magnoliopsida</taxon>
        <taxon>eudicotyledons</taxon>
        <taxon>Gunneridae</taxon>
        <taxon>Pentapetalae</taxon>
        <taxon>rosids</taxon>
        <taxon>fabids</taxon>
        <taxon>Fagales</taxon>
        <taxon>Fagaceae</taxon>
        <taxon>Quercus</taxon>
    </lineage>
</organism>
<evidence type="ECO:0000313" key="8">
    <source>
        <dbReference type="Proteomes" id="UP000594261"/>
    </source>
</evidence>
<sequence length="814" mass="92538">MVMCGEWFSRIYSKVGKWYHDYIFFSKAVPFIFGLIVSHSMIKSAVVEMFIDYLGSREMDPSNTSNQDSSGLVHQFQEDYLPTAATIVNLQDGISTVSPVIVAYIADSYLKCFNTIVICALAYTMGLMLLWCSANSRGSRIRNAPIYVAGLALALGQYGLDSILKDFLSEQLIEGEKENSNVSEAQIEGRTIVWWCIASISGSAIAVFWLSNVKWERTFLASSVMMGASLLLFLCGFKFYCTERHNRNSHVIFKVFKAAISKRYLAYPGRPTQLSWKTVPNLKLYEEKNSQILLLPKVFWFRWLDKAAVTVEKTSSSPQEEENLCSVEEVTQVKCFLTLIPLWTTFLAYSLVQATGNTFFIEQSSNLKSTKNDVRVLLVAFFVLNSFLRFIIPCLFWSEKARNPNVTLVRIGVGMICSILCCIAAWQVEVHRLKEIKRLKIKNPFDTISMSILWLLPQFILLGLTEGLVEEGLREFFIKHVTESMWNSGQLLTGCILSFGNFFSIPCVQLVRSWFKGDINDSHLDRYFLTLAILSSVFLCFYVYASKSYSKYADIRDLSKEAELAPNVSMEGGEMKDEMSLASSSAKNTPLNEDLDDYSVQPSPLLSSHPHPSHSILNIPQGDGVEDYTKHLPTGNHSLLWTKVSRVMGFTRHLYSRLANVEMVGMQSSPDVHYAESMEELPLQSHASTEAEEAAIAEAYRLIEEDKQINFRAVAQQVFWQQHSLEQHFHGCCRLIEKSAIYEHQVEGYIIHGNISTEMEMHNFMTGKDYVNNSKVFINQKGDNRKHNDMIKDNHKPKCIDLKQHEIKFMGNPV</sequence>
<dbReference type="Pfam" id="PF00854">
    <property type="entry name" value="PTR2"/>
    <property type="match status" value="1"/>
</dbReference>
<feature type="transmembrane region" description="Helical" evidence="6">
    <location>
        <begin position="192"/>
        <end position="211"/>
    </location>
</feature>
<evidence type="ECO:0000256" key="4">
    <source>
        <dbReference type="ARBA" id="ARBA00022989"/>
    </source>
</evidence>
<evidence type="ECO:0000256" key="6">
    <source>
        <dbReference type="SAM" id="Phobius"/>
    </source>
</evidence>
<dbReference type="InterPro" id="IPR000109">
    <property type="entry name" value="POT_fam"/>
</dbReference>
<proteinExistence type="inferred from homology"/>
<feature type="transmembrane region" description="Helical" evidence="6">
    <location>
        <begin position="527"/>
        <end position="545"/>
    </location>
</feature>
<feature type="transmembrane region" description="Helical" evidence="6">
    <location>
        <begin position="113"/>
        <end position="132"/>
    </location>
</feature>
<evidence type="ECO:0000256" key="3">
    <source>
        <dbReference type="ARBA" id="ARBA00022692"/>
    </source>
</evidence>
<feature type="transmembrane region" description="Helical" evidence="6">
    <location>
        <begin position="218"/>
        <end position="240"/>
    </location>
</feature>
<feature type="transmembrane region" description="Helical" evidence="6">
    <location>
        <begin position="408"/>
        <end position="428"/>
    </location>
</feature>
<protein>
    <submittedName>
        <fullName evidence="7">Uncharacterized protein</fullName>
    </submittedName>
</protein>
<dbReference type="EMBL" id="LRBV02000012">
    <property type="status" value="NOT_ANNOTATED_CDS"/>
    <property type="molecule type" value="Genomic_DNA"/>
</dbReference>
<feature type="transmembrane region" description="Helical" evidence="6">
    <location>
        <begin position="376"/>
        <end position="396"/>
    </location>
</feature>
<reference evidence="7" key="2">
    <citation type="submission" date="2021-01" db="UniProtKB">
        <authorList>
            <consortium name="EnsemblPlants"/>
        </authorList>
    </citation>
    <scope>IDENTIFICATION</scope>
</reference>
<keyword evidence="5 6" id="KW-0472">Membrane</keyword>
<feature type="transmembrane region" description="Helical" evidence="6">
    <location>
        <begin position="490"/>
        <end position="515"/>
    </location>
</feature>
<dbReference type="GO" id="GO:0022857">
    <property type="term" value="F:transmembrane transporter activity"/>
    <property type="evidence" value="ECO:0007669"/>
    <property type="project" value="InterPro"/>
</dbReference>
<dbReference type="EnsemblPlants" id="QL12p032107:mrna">
    <property type="protein sequence ID" value="QL12p032107:mrna"/>
    <property type="gene ID" value="QL12p032107"/>
</dbReference>
<dbReference type="AlphaFoldDB" id="A0A7N2N3T6"/>
<dbReference type="InterPro" id="IPR036259">
    <property type="entry name" value="MFS_trans_sf"/>
</dbReference>
<dbReference type="Gene3D" id="1.20.1250.20">
    <property type="entry name" value="MFS general substrate transporter like domains"/>
    <property type="match status" value="1"/>
</dbReference>
<keyword evidence="8" id="KW-1185">Reference proteome</keyword>
<comment type="similarity">
    <text evidence="2">Belongs to the major facilitator superfamily. Proton-dependent oligopeptide transporter (POT/PTR) (TC 2.A.17) family.</text>
</comment>
<reference evidence="7 8" key="1">
    <citation type="journal article" date="2016" name="G3 (Bethesda)">
        <title>First Draft Assembly and Annotation of the Genome of a California Endemic Oak Quercus lobata Nee (Fagaceae).</title>
        <authorList>
            <person name="Sork V.L."/>
            <person name="Fitz-Gibbon S.T."/>
            <person name="Puiu D."/>
            <person name="Crepeau M."/>
            <person name="Gugger P.F."/>
            <person name="Sherman R."/>
            <person name="Stevens K."/>
            <person name="Langley C.H."/>
            <person name="Pellegrini M."/>
            <person name="Salzberg S.L."/>
        </authorList>
    </citation>
    <scope>NUCLEOTIDE SEQUENCE [LARGE SCALE GENOMIC DNA]</scope>
    <source>
        <strain evidence="7 8">cv. SW786</strain>
    </source>
</reference>
<dbReference type="Proteomes" id="UP000594261">
    <property type="component" value="Chromosome 12"/>
</dbReference>
<feature type="transmembrane region" description="Helical" evidence="6">
    <location>
        <begin position="21"/>
        <end position="42"/>
    </location>
</feature>
<dbReference type="Gramene" id="QL12p032107:mrna">
    <property type="protein sequence ID" value="QL12p032107:mrna"/>
    <property type="gene ID" value="QL12p032107"/>
</dbReference>
<evidence type="ECO:0000313" key="7">
    <source>
        <dbReference type="EnsemblPlants" id="QL12p032107:mrna"/>
    </source>
</evidence>
<name>A0A7N2N3T6_QUELO</name>
<evidence type="ECO:0000256" key="5">
    <source>
        <dbReference type="ARBA" id="ARBA00023136"/>
    </source>
</evidence>
<feature type="transmembrane region" description="Helical" evidence="6">
    <location>
        <begin position="448"/>
        <end position="469"/>
    </location>
</feature>
<keyword evidence="3 6" id="KW-0812">Transmembrane</keyword>
<dbReference type="GO" id="GO:0016020">
    <property type="term" value="C:membrane"/>
    <property type="evidence" value="ECO:0007669"/>
    <property type="project" value="UniProtKB-SubCell"/>
</dbReference>
<evidence type="ECO:0000256" key="2">
    <source>
        <dbReference type="ARBA" id="ARBA00005982"/>
    </source>
</evidence>
<dbReference type="SUPFAM" id="SSF103473">
    <property type="entry name" value="MFS general substrate transporter"/>
    <property type="match status" value="1"/>
</dbReference>
<evidence type="ECO:0000256" key="1">
    <source>
        <dbReference type="ARBA" id="ARBA00004141"/>
    </source>
</evidence>
<keyword evidence="4 6" id="KW-1133">Transmembrane helix</keyword>
<dbReference type="PANTHER" id="PTHR11654">
    <property type="entry name" value="OLIGOPEPTIDE TRANSPORTER-RELATED"/>
    <property type="match status" value="1"/>
</dbReference>
<dbReference type="InParanoid" id="A0A7N2N3T6"/>
<comment type="subcellular location">
    <subcellularLocation>
        <location evidence="1">Membrane</location>
        <topology evidence="1">Multi-pass membrane protein</topology>
    </subcellularLocation>
</comment>
<accession>A0A7N2N3T6</accession>